<comment type="caution">
    <text evidence="1">The sequence shown here is derived from an EMBL/GenBank/DDBJ whole genome shotgun (WGS) entry which is preliminary data.</text>
</comment>
<sequence length="81" mass="8932">MLGEVDQGELKTILEHGPCLPSCFSGATLDKENEVGFESPIIHTTRTAEAPEHAACAHVKHRWMMKSGSDCCIRTPFTFND</sequence>
<proteinExistence type="predicted"/>
<organism evidence="1 2">
    <name type="scientific">Ameiurus melas</name>
    <name type="common">Black bullhead</name>
    <name type="synonym">Silurus melas</name>
    <dbReference type="NCBI Taxonomy" id="219545"/>
    <lineage>
        <taxon>Eukaryota</taxon>
        <taxon>Metazoa</taxon>
        <taxon>Chordata</taxon>
        <taxon>Craniata</taxon>
        <taxon>Vertebrata</taxon>
        <taxon>Euteleostomi</taxon>
        <taxon>Actinopterygii</taxon>
        <taxon>Neopterygii</taxon>
        <taxon>Teleostei</taxon>
        <taxon>Ostariophysi</taxon>
        <taxon>Siluriformes</taxon>
        <taxon>Ictaluridae</taxon>
        <taxon>Ameiurus</taxon>
    </lineage>
</organism>
<protein>
    <submittedName>
        <fullName evidence="1">Uncharacterized protein</fullName>
    </submittedName>
</protein>
<gene>
    <name evidence="1" type="ORF">AMELA_G00066980</name>
</gene>
<name>A0A7J6B5T4_AMEME</name>
<evidence type="ECO:0000313" key="2">
    <source>
        <dbReference type="Proteomes" id="UP000593565"/>
    </source>
</evidence>
<evidence type="ECO:0000313" key="1">
    <source>
        <dbReference type="EMBL" id="KAF4089431.1"/>
    </source>
</evidence>
<keyword evidence="2" id="KW-1185">Reference proteome</keyword>
<accession>A0A7J6B5T4</accession>
<dbReference type="EMBL" id="JAAGNN010000005">
    <property type="protein sequence ID" value="KAF4089431.1"/>
    <property type="molecule type" value="Genomic_DNA"/>
</dbReference>
<dbReference type="AlphaFoldDB" id="A0A7J6B5T4"/>
<reference evidence="1 2" key="1">
    <citation type="submission" date="2020-02" db="EMBL/GenBank/DDBJ databases">
        <title>A chromosome-scale genome assembly of the black bullhead catfish (Ameiurus melas).</title>
        <authorList>
            <person name="Wen M."/>
            <person name="Zham M."/>
            <person name="Cabau C."/>
            <person name="Klopp C."/>
            <person name="Donnadieu C."/>
            <person name="Roques C."/>
            <person name="Bouchez O."/>
            <person name="Lampietro C."/>
            <person name="Jouanno E."/>
            <person name="Herpin A."/>
            <person name="Louis A."/>
            <person name="Berthelot C."/>
            <person name="Parey E."/>
            <person name="Roest-Crollius H."/>
            <person name="Braasch I."/>
            <person name="Postlethwait J."/>
            <person name="Robinson-Rechavi M."/>
            <person name="Echchiki A."/>
            <person name="Begum T."/>
            <person name="Montfort J."/>
            <person name="Schartl M."/>
            <person name="Bobe J."/>
            <person name="Guiguen Y."/>
        </authorList>
    </citation>
    <scope>NUCLEOTIDE SEQUENCE [LARGE SCALE GENOMIC DNA]</scope>
    <source>
        <strain evidence="1">M_S1</strain>
        <tissue evidence="1">Blood</tissue>
    </source>
</reference>
<dbReference type="Proteomes" id="UP000593565">
    <property type="component" value="Unassembled WGS sequence"/>
</dbReference>